<evidence type="ECO:0000256" key="3">
    <source>
        <dbReference type="ARBA" id="ARBA00020776"/>
    </source>
</evidence>
<dbReference type="InterPro" id="IPR008824">
    <property type="entry name" value="RuvB-like_N"/>
</dbReference>
<dbReference type="Gene3D" id="3.40.50.300">
    <property type="entry name" value="P-loop containing nucleotide triphosphate hydrolases"/>
    <property type="match status" value="1"/>
</dbReference>
<dbReference type="SUPFAM" id="SSF48019">
    <property type="entry name" value="post-AAA+ oligomerization domain-like"/>
    <property type="match status" value="1"/>
</dbReference>
<dbReference type="InterPro" id="IPR021886">
    <property type="entry name" value="MgsA_C"/>
</dbReference>
<dbReference type="Gene3D" id="1.20.272.10">
    <property type="match status" value="1"/>
</dbReference>
<evidence type="ECO:0000259" key="6">
    <source>
        <dbReference type="SMART" id="SM00382"/>
    </source>
</evidence>
<name>A0A6C2TZ56_PONDE</name>
<keyword evidence="5" id="KW-0067">ATP-binding</keyword>
<dbReference type="InterPro" id="IPR051314">
    <property type="entry name" value="AAA_ATPase_RarA/MGS1/WRNIP1"/>
</dbReference>
<keyword evidence="4" id="KW-0547">Nucleotide-binding</keyword>
<dbReference type="CDD" id="cd18139">
    <property type="entry name" value="HLD_clamp_RarA"/>
    <property type="match status" value="1"/>
</dbReference>
<keyword evidence="8" id="KW-1185">Reference proteome</keyword>
<organism evidence="7 8">
    <name type="scientific">Pontiella desulfatans</name>
    <dbReference type="NCBI Taxonomy" id="2750659"/>
    <lineage>
        <taxon>Bacteria</taxon>
        <taxon>Pseudomonadati</taxon>
        <taxon>Kiritimatiellota</taxon>
        <taxon>Kiritimatiellia</taxon>
        <taxon>Kiritimatiellales</taxon>
        <taxon>Pontiellaceae</taxon>
        <taxon>Pontiella</taxon>
    </lineage>
</organism>
<dbReference type="SMART" id="SM00382">
    <property type="entry name" value="AAA"/>
    <property type="match status" value="1"/>
</dbReference>
<dbReference type="EMBL" id="CAAHFG010000001">
    <property type="protein sequence ID" value="VGO12744.1"/>
    <property type="molecule type" value="Genomic_DNA"/>
</dbReference>
<dbReference type="PANTHER" id="PTHR13779">
    <property type="entry name" value="WERNER HELICASE-INTERACTING PROTEIN 1 FAMILY MEMBER"/>
    <property type="match status" value="1"/>
</dbReference>
<evidence type="ECO:0000313" key="8">
    <source>
        <dbReference type="Proteomes" id="UP000366872"/>
    </source>
</evidence>
<dbReference type="InterPro" id="IPR008921">
    <property type="entry name" value="DNA_pol3_clamp-load_cplx_C"/>
</dbReference>
<evidence type="ECO:0000256" key="1">
    <source>
        <dbReference type="ARBA" id="ARBA00002393"/>
    </source>
</evidence>
<dbReference type="InterPro" id="IPR003593">
    <property type="entry name" value="AAA+_ATPase"/>
</dbReference>
<comment type="similarity">
    <text evidence="2">Belongs to the AAA ATPase family. RarA/MGS1/WRNIP1 subfamily.</text>
</comment>
<dbReference type="Gene3D" id="1.10.8.60">
    <property type="match status" value="1"/>
</dbReference>
<dbReference type="FunFam" id="3.40.50.300:FF:000345">
    <property type="entry name" value="AAA family ATPase"/>
    <property type="match status" value="1"/>
</dbReference>
<dbReference type="GO" id="GO:0003677">
    <property type="term" value="F:DNA binding"/>
    <property type="evidence" value="ECO:0007669"/>
    <property type="project" value="InterPro"/>
</dbReference>
<dbReference type="GO" id="GO:0006310">
    <property type="term" value="P:DNA recombination"/>
    <property type="evidence" value="ECO:0007669"/>
    <property type="project" value="InterPro"/>
</dbReference>
<dbReference type="AlphaFoldDB" id="A0A6C2TZ56"/>
<protein>
    <recommendedName>
        <fullName evidence="3">Replication-associated recombination protein A</fullName>
    </recommendedName>
</protein>
<dbReference type="Pfam" id="PF16193">
    <property type="entry name" value="AAA_assoc_2"/>
    <property type="match status" value="1"/>
</dbReference>
<dbReference type="GO" id="GO:0017116">
    <property type="term" value="F:single-stranded DNA helicase activity"/>
    <property type="evidence" value="ECO:0007669"/>
    <property type="project" value="TreeGrafter"/>
</dbReference>
<feature type="domain" description="AAA+ ATPase" evidence="6">
    <location>
        <begin position="110"/>
        <end position="227"/>
    </location>
</feature>
<sequence length="494" mass="54876">MTAIAGFLFLLRPFSLPVDSGSGGISYLPLPTRVVFRKNHVSRTSIPPNKRYLTRMDLFNGQSEKPKVKAGAGTAPLAARMRPRTLDQIIGQDHILGDKKLLRRAIEADRISSIILYGPPGCGKTTLAEVIAKTTDRRFERTSGVLANVAILRKILEGASHWKKMNGQDTILFIDEIHRFNKSQQDVLLPYVENGDIIMIGATTHNPFFFINTPLNSRSQIFQLQPLSEPSIVKVLERALVAPTGLNGLVTADAEALEHLAAVCEGDARRSLNALEIAALTTPPDDQGMVHLTRHEIEESVQKKAVNYDHDEDEHYDTISAFIKSVRGSDPNAAVYWLAKMLYAGEDPRFIARRLIILASEDIGNADPRGITLAVSAMQAVEFIGMPEARITLSQATTYLACAPKSNAAYLAINQALNDVENGRTLPVPKYLQSGPKPDKGDVKYQYAHNGEGHFVDQEYIPTDKVYYEPSNQGYEDTIRKRIEYWNSLRKKKP</sequence>
<dbReference type="Gene3D" id="1.10.3710.10">
    <property type="entry name" value="DNA polymerase III clamp loader subunits, C-terminal domain"/>
    <property type="match status" value="1"/>
</dbReference>
<dbReference type="InterPro" id="IPR032423">
    <property type="entry name" value="AAA_assoc_2"/>
</dbReference>
<dbReference type="GO" id="GO:0006261">
    <property type="term" value="P:DNA-templated DNA replication"/>
    <property type="evidence" value="ECO:0007669"/>
    <property type="project" value="TreeGrafter"/>
</dbReference>
<dbReference type="Pfam" id="PF12002">
    <property type="entry name" value="MgsA_C"/>
    <property type="match status" value="1"/>
</dbReference>
<dbReference type="GO" id="GO:0009378">
    <property type="term" value="F:four-way junction helicase activity"/>
    <property type="evidence" value="ECO:0007669"/>
    <property type="project" value="InterPro"/>
</dbReference>
<accession>A0A6C2TZ56</accession>
<dbReference type="GO" id="GO:0000731">
    <property type="term" value="P:DNA synthesis involved in DNA repair"/>
    <property type="evidence" value="ECO:0007669"/>
    <property type="project" value="TreeGrafter"/>
</dbReference>
<dbReference type="GO" id="GO:0008047">
    <property type="term" value="F:enzyme activator activity"/>
    <property type="evidence" value="ECO:0007669"/>
    <property type="project" value="TreeGrafter"/>
</dbReference>
<dbReference type="GO" id="GO:0005524">
    <property type="term" value="F:ATP binding"/>
    <property type="evidence" value="ECO:0007669"/>
    <property type="project" value="UniProtKB-KW"/>
</dbReference>
<gene>
    <name evidence="7" type="ORF">PDESU_01298</name>
</gene>
<evidence type="ECO:0000256" key="4">
    <source>
        <dbReference type="ARBA" id="ARBA00022741"/>
    </source>
</evidence>
<dbReference type="FunFam" id="1.20.272.10:FF:000001">
    <property type="entry name" value="Putative AAA family ATPase"/>
    <property type="match status" value="1"/>
</dbReference>
<dbReference type="InterPro" id="IPR027417">
    <property type="entry name" value="P-loop_NTPase"/>
</dbReference>
<dbReference type="CDD" id="cd00009">
    <property type="entry name" value="AAA"/>
    <property type="match status" value="1"/>
</dbReference>
<evidence type="ECO:0000256" key="2">
    <source>
        <dbReference type="ARBA" id="ARBA00008959"/>
    </source>
</evidence>
<reference evidence="7 8" key="1">
    <citation type="submission" date="2019-04" db="EMBL/GenBank/DDBJ databases">
        <authorList>
            <person name="Van Vliet M D."/>
        </authorList>
    </citation>
    <scope>NUCLEOTIDE SEQUENCE [LARGE SCALE GENOMIC DNA]</scope>
    <source>
        <strain evidence="7 8">F1</strain>
    </source>
</reference>
<dbReference type="PANTHER" id="PTHR13779:SF7">
    <property type="entry name" value="ATPASE WRNIP1"/>
    <property type="match status" value="1"/>
</dbReference>
<proteinExistence type="inferred from homology"/>
<dbReference type="Proteomes" id="UP000366872">
    <property type="component" value="Unassembled WGS sequence"/>
</dbReference>
<evidence type="ECO:0000313" key="7">
    <source>
        <dbReference type="EMBL" id="VGO12744.1"/>
    </source>
</evidence>
<dbReference type="SUPFAM" id="SSF52540">
    <property type="entry name" value="P-loop containing nucleoside triphosphate hydrolases"/>
    <property type="match status" value="1"/>
</dbReference>
<comment type="function">
    <text evidence="1">DNA-dependent ATPase that plays important roles in cellular responses to stalled DNA replication processes.</text>
</comment>
<dbReference type="Pfam" id="PF05496">
    <property type="entry name" value="RuvB_N"/>
    <property type="match status" value="1"/>
</dbReference>
<evidence type="ECO:0000256" key="5">
    <source>
        <dbReference type="ARBA" id="ARBA00022840"/>
    </source>
</evidence>